<accession>A0A7G9GRZ7</accession>
<dbReference type="RefSeq" id="WP_147322616.1">
    <property type="nucleotide sequence ID" value="NZ_CP060636.1"/>
</dbReference>
<dbReference type="KEGG" id="ehn:H9Q80_06425"/>
<evidence type="ECO:0000313" key="1">
    <source>
        <dbReference type="EMBL" id="QNM13579.1"/>
    </source>
</evidence>
<evidence type="ECO:0000313" key="2">
    <source>
        <dbReference type="Proteomes" id="UP000515856"/>
    </source>
</evidence>
<dbReference type="InterPro" id="IPR046644">
    <property type="entry name" value="DUF6756"/>
</dbReference>
<dbReference type="AlphaFoldDB" id="A0A7G9GRZ7"/>
<reference evidence="1 2" key="1">
    <citation type="submission" date="2020-08" db="EMBL/GenBank/DDBJ databases">
        <authorList>
            <person name="Liu C."/>
            <person name="Sun Q."/>
        </authorList>
    </citation>
    <scope>NUCLEOTIDE SEQUENCE [LARGE SCALE GENOMIC DNA]</scope>
    <source>
        <strain evidence="1 2">NSJ-61</strain>
    </source>
</reference>
<gene>
    <name evidence="1" type="ORF">H9Q80_06425</name>
</gene>
<dbReference type="EMBL" id="CP060636">
    <property type="protein sequence ID" value="QNM13579.1"/>
    <property type="molecule type" value="Genomic_DNA"/>
</dbReference>
<dbReference type="Proteomes" id="UP000515856">
    <property type="component" value="Chromosome"/>
</dbReference>
<sequence length="177" mass="20834">MKKYLVGIALLRFESELIEKSGVSKERFHKLSGPQAKDVYYKICERYADKSKTYKNGLHWANINGYSKKSMKDFRGSYPVNYTNWYHQLTNIIPEKNMVYFLIDRGGFYDAGEKFWIFESYVKDLIQTLDLLNQTAFLDIGWSDYYIVSKKYEWLIGFNHHDVVSFIGKSLNLSGIE</sequence>
<keyword evidence="2" id="KW-1185">Reference proteome</keyword>
<protein>
    <submittedName>
        <fullName evidence="1">Uncharacterized protein</fullName>
    </submittedName>
</protein>
<organism evidence="1 2">
    <name type="scientific">[Eubacterium] hominis</name>
    <dbReference type="NCBI Taxonomy" id="2764325"/>
    <lineage>
        <taxon>Bacteria</taxon>
        <taxon>Bacillati</taxon>
        <taxon>Bacillota</taxon>
        <taxon>Erysipelotrichia</taxon>
        <taxon>Erysipelotrichales</taxon>
        <taxon>Erysipelotrichaceae</taxon>
        <taxon>Amedibacillus</taxon>
    </lineage>
</organism>
<name>A0A7G9GRZ7_9FIRM</name>
<proteinExistence type="predicted"/>
<dbReference type="Pfam" id="PF20541">
    <property type="entry name" value="DUF6756"/>
    <property type="match status" value="1"/>
</dbReference>